<dbReference type="Proteomes" id="UP000092154">
    <property type="component" value="Unassembled WGS sequence"/>
</dbReference>
<evidence type="ECO:0000313" key="2">
    <source>
        <dbReference type="Proteomes" id="UP000092154"/>
    </source>
</evidence>
<dbReference type="EMBL" id="KV448753">
    <property type="protein sequence ID" value="OAX33530.1"/>
    <property type="molecule type" value="Genomic_DNA"/>
</dbReference>
<reference evidence="1 2" key="1">
    <citation type="submission" date="2016-06" db="EMBL/GenBank/DDBJ databases">
        <title>Comparative genomics of the ectomycorrhizal sister species Rhizopogon vinicolor and Rhizopogon vesiculosus (Basidiomycota: Boletales) reveals a divergence of the mating type B locus.</title>
        <authorList>
            <consortium name="DOE Joint Genome Institute"/>
            <person name="Mujic A.B."/>
            <person name="Kuo A."/>
            <person name="Tritt A."/>
            <person name="Lipzen A."/>
            <person name="Chen C."/>
            <person name="Johnson J."/>
            <person name="Sharma A."/>
            <person name="Barry K."/>
            <person name="Grigoriev I.V."/>
            <person name="Spatafora J.W."/>
        </authorList>
    </citation>
    <scope>NUCLEOTIDE SEQUENCE [LARGE SCALE GENOMIC DNA]</scope>
    <source>
        <strain evidence="1 2">AM-OR11-026</strain>
    </source>
</reference>
<accession>A0A1B7MLQ8</accession>
<dbReference type="InParanoid" id="A0A1B7MLQ8"/>
<gene>
    <name evidence="1" type="ORF">K503DRAFT_518059</name>
</gene>
<name>A0A1B7MLQ8_9AGAM</name>
<evidence type="ECO:0000313" key="1">
    <source>
        <dbReference type="EMBL" id="OAX33530.1"/>
    </source>
</evidence>
<proteinExistence type="predicted"/>
<sequence length="123" mass="13993">MRTALKCCQGWFRHVQVLHRYALRPTLICSTLRRFSLYRFCTDIHLTQGVRSALLCITLCSSGLYSFCMHSNSTTTSSITYRSGPVLALHLYNLHMLLGLHYFTGPCNSGQSRVWGSRPTSCR</sequence>
<organism evidence="1 2">
    <name type="scientific">Rhizopogon vinicolor AM-OR11-026</name>
    <dbReference type="NCBI Taxonomy" id="1314800"/>
    <lineage>
        <taxon>Eukaryota</taxon>
        <taxon>Fungi</taxon>
        <taxon>Dikarya</taxon>
        <taxon>Basidiomycota</taxon>
        <taxon>Agaricomycotina</taxon>
        <taxon>Agaricomycetes</taxon>
        <taxon>Agaricomycetidae</taxon>
        <taxon>Boletales</taxon>
        <taxon>Suillineae</taxon>
        <taxon>Rhizopogonaceae</taxon>
        <taxon>Rhizopogon</taxon>
    </lineage>
</organism>
<protein>
    <submittedName>
        <fullName evidence="1">Uncharacterized protein</fullName>
    </submittedName>
</protein>
<keyword evidence="2" id="KW-1185">Reference proteome</keyword>
<dbReference type="AlphaFoldDB" id="A0A1B7MLQ8"/>